<sequence length="129" mass="13820">MSALIAALILAQFPAGEAAELRLEGRCIYPDELARQAGTAQLVTCGEAMLNGQGIAFAARGFVPNLRFIGSWNGSELQLTHVARRGQRAADEARGSCRLEFRQNEISAIVCTAVAGPRSYIANFIVPDI</sequence>
<keyword evidence="2" id="KW-1185">Reference proteome</keyword>
<dbReference type="RefSeq" id="WP_336926869.1">
    <property type="nucleotide sequence ID" value="NZ_JBANRO010000010.1"/>
</dbReference>
<gene>
    <name evidence="1" type="ORF">ACFODU_10860</name>
</gene>
<comment type="caution">
    <text evidence="1">The sequence shown here is derived from an EMBL/GenBank/DDBJ whole genome shotgun (WGS) entry which is preliminary data.</text>
</comment>
<dbReference type="Proteomes" id="UP001595456">
    <property type="component" value="Unassembled WGS sequence"/>
</dbReference>
<dbReference type="EMBL" id="JBHRST010000018">
    <property type="protein sequence ID" value="MFC3098290.1"/>
    <property type="molecule type" value="Genomic_DNA"/>
</dbReference>
<evidence type="ECO:0000313" key="2">
    <source>
        <dbReference type="Proteomes" id="UP001595456"/>
    </source>
</evidence>
<organism evidence="1 2">
    <name type="scientific">Alteraurantiacibacter palmitatis</name>
    <dbReference type="NCBI Taxonomy" id="2054628"/>
    <lineage>
        <taxon>Bacteria</taxon>
        <taxon>Pseudomonadati</taxon>
        <taxon>Pseudomonadota</taxon>
        <taxon>Alphaproteobacteria</taxon>
        <taxon>Sphingomonadales</taxon>
        <taxon>Erythrobacteraceae</taxon>
        <taxon>Alteraurantiacibacter</taxon>
    </lineage>
</organism>
<accession>A0ABV7E8J0</accession>
<reference evidence="2" key="1">
    <citation type="journal article" date="2019" name="Int. J. Syst. Evol. Microbiol.">
        <title>The Global Catalogue of Microorganisms (GCM) 10K type strain sequencing project: providing services to taxonomists for standard genome sequencing and annotation.</title>
        <authorList>
            <consortium name="The Broad Institute Genomics Platform"/>
            <consortium name="The Broad Institute Genome Sequencing Center for Infectious Disease"/>
            <person name="Wu L."/>
            <person name="Ma J."/>
        </authorList>
    </citation>
    <scope>NUCLEOTIDE SEQUENCE [LARGE SCALE GENOMIC DNA]</scope>
    <source>
        <strain evidence="2">KCTC 52607</strain>
    </source>
</reference>
<protein>
    <submittedName>
        <fullName evidence="1">Uncharacterized protein</fullName>
    </submittedName>
</protein>
<proteinExistence type="predicted"/>
<evidence type="ECO:0000313" key="1">
    <source>
        <dbReference type="EMBL" id="MFC3098290.1"/>
    </source>
</evidence>
<name>A0ABV7E8J0_9SPHN</name>